<organism evidence="10 11">
    <name type="scientific">Botrytis fragariae</name>
    <dbReference type="NCBI Taxonomy" id="1964551"/>
    <lineage>
        <taxon>Eukaryota</taxon>
        <taxon>Fungi</taxon>
        <taxon>Dikarya</taxon>
        <taxon>Ascomycota</taxon>
        <taxon>Pezizomycotina</taxon>
        <taxon>Leotiomycetes</taxon>
        <taxon>Helotiales</taxon>
        <taxon>Sclerotiniaceae</taxon>
        <taxon>Botrytis</taxon>
    </lineage>
</organism>
<keyword evidence="4 8" id="KW-0812">Transmembrane</keyword>
<dbReference type="GeneID" id="59256845"/>
<feature type="transmembrane region" description="Helical" evidence="8">
    <location>
        <begin position="436"/>
        <end position="459"/>
    </location>
</feature>
<keyword evidence="6 8" id="KW-0472">Membrane</keyword>
<keyword evidence="3" id="KW-0592">Phosphate transport</keyword>
<dbReference type="InterPro" id="IPR036259">
    <property type="entry name" value="MFS_trans_sf"/>
</dbReference>
<dbReference type="InterPro" id="IPR005828">
    <property type="entry name" value="MFS_sugar_transport-like"/>
</dbReference>
<dbReference type="Gene3D" id="1.20.1250.20">
    <property type="entry name" value="MFS general substrate transporter like domains"/>
    <property type="match status" value="2"/>
</dbReference>
<evidence type="ECO:0000256" key="6">
    <source>
        <dbReference type="ARBA" id="ARBA00023136"/>
    </source>
</evidence>
<name>A0A8H6AZI2_9HELO</name>
<comment type="subcellular location">
    <subcellularLocation>
        <location evidence="1">Membrane</location>
        <topology evidence="1">Multi-pass membrane protein</topology>
    </subcellularLocation>
</comment>
<dbReference type="AlphaFoldDB" id="A0A8H6AZI2"/>
<proteinExistence type="predicted"/>
<evidence type="ECO:0000256" key="1">
    <source>
        <dbReference type="ARBA" id="ARBA00004141"/>
    </source>
</evidence>
<keyword evidence="11" id="KW-1185">Reference proteome</keyword>
<dbReference type="RefSeq" id="XP_037195281.1">
    <property type="nucleotide sequence ID" value="XM_037333153.1"/>
</dbReference>
<dbReference type="SUPFAM" id="SSF103473">
    <property type="entry name" value="MFS general substrate transporter"/>
    <property type="match status" value="1"/>
</dbReference>
<feature type="compositionally biased region" description="Basic and acidic residues" evidence="7">
    <location>
        <begin position="632"/>
        <end position="647"/>
    </location>
</feature>
<dbReference type="InterPro" id="IPR020846">
    <property type="entry name" value="MFS_dom"/>
</dbReference>
<feature type="transmembrane region" description="Helical" evidence="8">
    <location>
        <begin position="471"/>
        <end position="490"/>
    </location>
</feature>
<evidence type="ECO:0000256" key="5">
    <source>
        <dbReference type="ARBA" id="ARBA00022989"/>
    </source>
</evidence>
<gene>
    <name evidence="10" type="ORF">Bfra_002740</name>
</gene>
<dbReference type="PROSITE" id="PS50850">
    <property type="entry name" value="MFS"/>
    <property type="match status" value="1"/>
</dbReference>
<dbReference type="InterPro" id="IPR005829">
    <property type="entry name" value="Sugar_transporter_CS"/>
</dbReference>
<evidence type="ECO:0000256" key="3">
    <source>
        <dbReference type="ARBA" id="ARBA00022592"/>
    </source>
</evidence>
<dbReference type="GO" id="GO:0005315">
    <property type="term" value="F:phosphate transmembrane transporter activity"/>
    <property type="evidence" value="ECO:0007669"/>
    <property type="project" value="InterPro"/>
</dbReference>
<feature type="transmembrane region" description="Helical" evidence="8">
    <location>
        <begin position="257"/>
        <end position="279"/>
    </location>
</feature>
<evidence type="ECO:0000256" key="2">
    <source>
        <dbReference type="ARBA" id="ARBA00022448"/>
    </source>
</evidence>
<dbReference type="Pfam" id="PF00083">
    <property type="entry name" value="Sugar_tr"/>
    <property type="match status" value="1"/>
</dbReference>
<comment type="caution">
    <text evidence="10">The sequence shown here is derived from an EMBL/GenBank/DDBJ whole genome shotgun (WGS) entry which is preliminary data.</text>
</comment>
<evidence type="ECO:0000313" key="10">
    <source>
        <dbReference type="EMBL" id="KAF5876335.1"/>
    </source>
</evidence>
<sequence>MNGLGIVNGAKNLKSQTSTCYTMAKSKATRLILRLARRLKHSHQTLTTNFVAKVLFLQFVAMVAPAPALHTTVGGNSAFHNFNNDFAHITDANERRRLALAEIDKAPFGWYHVRACVVAGIGFFTDSYDIFAINLVTSMLGIAFFQNSVSKGTIPTTSDTAIKVATSGGTVIGQLGFGWLADVVGRKKMYGLELMIIIFATLAQALSSPSHAVSIVGLFIFWRVLMGIGIGGDYPLSSVITSEFATTKWRGAMMNAVFAMQGIGQFTAAIIALIVTAGFKESLVTGSKASTCTGVCQLAVDKMWRVIIGFGAVPGCIALYYRLTIPETPRYTFDVARDVEQATEDVQAYKQGKSHGEPDEITRATTNNQAAQELEIPKASWADFVAHYKQWRFGKILLGTAGSWFFLDVAYYGLSLNNSVILSAIGWSGGHNMYEVFYKTAVGNLILVCAGAIPGYWVSVATIDTLGRKPIQFMGFTILTILFIIIGFAYNKLSGHALLALYVIAQFFFNFGPNSTTFIVPGECFPTRYRSTSHGISAASGKVGAIIAQVVFGPLRTRGAAPGATGAAASPWLNHVMQIFALFMLLGLFTTFLIPETKRKTLEELAGEVPGTPNYDPALTRYTAGAQKSGHSSHEGIAHETQPEKIV</sequence>
<dbReference type="GO" id="GO:0016020">
    <property type="term" value="C:membrane"/>
    <property type="evidence" value="ECO:0007669"/>
    <property type="project" value="UniProtKB-SubCell"/>
</dbReference>
<dbReference type="NCBIfam" id="TIGR00887">
    <property type="entry name" value="2A0109"/>
    <property type="match status" value="1"/>
</dbReference>
<keyword evidence="2" id="KW-0813">Transport</keyword>
<dbReference type="OrthoDB" id="433512at2759"/>
<accession>A0A8H6AZI2</accession>
<dbReference type="GO" id="GO:0006817">
    <property type="term" value="P:phosphate ion transport"/>
    <property type="evidence" value="ECO:0007669"/>
    <property type="project" value="UniProtKB-KW"/>
</dbReference>
<evidence type="ECO:0000256" key="4">
    <source>
        <dbReference type="ARBA" id="ARBA00022692"/>
    </source>
</evidence>
<feature type="transmembrane region" description="Helical" evidence="8">
    <location>
        <begin position="496"/>
        <end position="520"/>
    </location>
</feature>
<dbReference type="EMBL" id="JABFCT010000004">
    <property type="protein sequence ID" value="KAF5876335.1"/>
    <property type="molecule type" value="Genomic_DNA"/>
</dbReference>
<feature type="region of interest" description="Disordered" evidence="7">
    <location>
        <begin position="625"/>
        <end position="647"/>
    </location>
</feature>
<feature type="transmembrane region" description="Helical" evidence="8">
    <location>
        <begin position="303"/>
        <end position="321"/>
    </location>
</feature>
<keyword evidence="5 8" id="KW-1133">Transmembrane helix</keyword>
<feature type="transmembrane region" description="Helical" evidence="8">
    <location>
        <begin position="572"/>
        <end position="594"/>
    </location>
</feature>
<dbReference type="Proteomes" id="UP000531561">
    <property type="component" value="Unassembled WGS sequence"/>
</dbReference>
<dbReference type="CDD" id="cd17364">
    <property type="entry name" value="MFS_PhT"/>
    <property type="match status" value="1"/>
</dbReference>
<dbReference type="InterPro" id="IPR004738">
    <property type="entry name" value="Phos_permease"/>
</dbReference>
<evidence type="ECO:0000259" key="9">
    <source>
        <dbReference type="PROSITE" id="PS50850"/>
    </source>
</evidence>
<evidence type="ECO:0000256" key="7">
    <source>
        <dbReference type="SAM" id="MobiDB-lite"/>
    </source>
</evidence>
<reference evidence="10 11" key="1">
    <citation type="journal article" date="2020" name="Phytopathology">
        <title>A high-quality genome resource of Botrytis fragariae, a new and rapidly spreading fungal pathogen causing strawberry gray mold in the U.S.A.</title>
        <authorList>
            <person name="Wu Y."/>
            <person name="Saski C.A."/>
            <person name="Schnabel G."/>
            <person name="Xiao S."/>
            <person name="Hu M."/>
        </authorList>
    </citation>
    <scope>NUCLEOTIDE SEQUENCE [LARGE SCALE GENOMIC DNA]</scope>
    <source>
        <strain evidence="10 11">BVB16</strain>
    </source>
</reference>
<protein>
    <submittedName>
        <fullName evidence="10">Putative phosphate:h+ symporter protein</fullName>
    </submittedName>
</protein>
<dbReference type="PROSITE" id="PS00217">
    <property type="entry name" value="SUGAR_TRANSPORT_2"/>
    <property type="match status" value="1"/>
</dbReference>
<feature type="domain" description="Major facilitator superfamily (MFS) profile" evidence="9">
    <location>
        <begin position="115"/>
        <end position="599"/>
    </location>
</feature>
<evidence type="ECO:0000256" key="8">
    <source>
        <dbReference type="SAM" id="Phobius"/>
    </source>
</evidence>
<evidence type="ECO:0000313" key="11">
    <source>
        <dbReference type="Proteomes" id="UP000531561"/>
    </source>
</evidence>
<dbReference type="PANTHER" id="PTHR24064">
    <property type="entry name" value="SOLUTE CARRIER FAMILY 22 MEMBER"/>
    <property type="match status" value="1"/>
</dbReference>